<protein>
    <submittedName>
        <fullName evidence="1">DUF177 domain-containing protein</fullName>
    </submittedName>
</protein>
<dbReference type="Pfam" id="PF02620">
    <property type="entry name" value="YceD"/>
    <property type="match status" value="1"/>
</dbReference>
<proteinExistence type="predicted"/>
<dbReference type="AlphaFoldDB" id="A0A9X1FVW6"/>
<dbReference type="EMBL" id="JAHXDN010000002">
    <property type="protein sequence ID" value="MBW4708055.1"/>
    <property type="molecule type" value="Genomic_DNA"/>
</dbReference>
<evidence type="ECO:0000313" key="2">
    <source>
        <dbReference type="Proteomes" id="UP001138661"/>
    </source>
</evidence>
<reference evidence="1" key="1">
    <citation type="submission" date="2021-07" db="EMBL/GenBank/DDBJ databases">
        <title>Roseobacter insulae sp. nov., isolated from a tidal flat.</title>
        <authorList>
            <person name="Park S."/>
            <person name="Yoon J.-H."/>
        </authorList>
    </citation>
    <scope>NUCLEOTIDE SEQUENCE</scope>
    <source>
        <strain evidence="1">YSTF-M11</strain>
    </source>
</reference>
<name>A0A9X1FVW6_9RHOB</name>
<dbReference type="RefSeq" id="WP_219501468.1">
    <property type="nucleotide sequence ID" value="NZ_JAHXDN010000002.1"/>
</dbReference>
<gene>
    <name evidence="1" type="ORF">KX928_09675</name>
</gene>
<dbReference type="InterPro" id="IPR003772">
    <property type="entry name" value="YceD"/>
</dbReference>
<sequence>MSKQTPPSPSALRVAELKQNSATAFALRPGTEQLKAMAAELGLLGLRKLSFVGEVAAQGNADWHLSATLGATVVQPCSITLEPVTTRIDMPVTRRYVEGYAEDDAPEVEMPEDDTVEALGSWIDPAQVMTEALLLALPLYPRSDGAELGEMVYAAPGVTPMRDEDARPFAGLAALRDKLGETEEGDG</sequence>
<evidence type="ECO:0000313" key="1">
    <source>
        <dbReference type="EMBL" id="MBW4708055.1"/>
    </source>
</evidence>
<accession>A0A9X1FVW6</accession>
<keyword evidence="2" id="KW-1185">Reference proteome</keyword>
<organism evidence="1 2">
    <name type="scientific">Roseobacter insulae</name>
    <dbReference type="NCBI Taxonomy" id="2859783"/>
    <lineage>
        <taxon>Bacteria</taxon>
        <taxon>Pseudomonadati</taxon>
        <taxon>Pseudomonadota</taxon>
        <taxon>Alphaproteobacteria</taxon>
        <taxon>Rhodobacterales</taxon>
        <taxon>Roseobacteraceae</taxon>
        <taxon>Roseobacter</taxon>
    </lineage>
</organism>
<comment type="caution">
    <text evidence="1">The sequence shown here is derived from an EMBL/GenBank/DDBJ whole genome shotgun (WGS) entry which is preliminary data.</text>
</comment>
<dbReference type="Proteomes" id="UP001138661">
    <property type="component" value="Unassembled WGS sequence"/>
</dbReference>